<dbReference type="Pfam" id="PF00856">
    <property type="entry name" value="SET"/>
    <property type="match status" value="1"/>
</dbReference>
<dbReference type="GO" id="GO:0005694">
    <property type="term" value="C:chromosome"/>
    <property type="evidence" value="ECO:0007669"/>
    <property type="project" value="UniProtKB-SubCell"/>
</dbReference>
<dbReference type="SMART" id="SM00317">
    <property type="entry name" value="SET"/>
    <property type="match status" value="1"/>
</dbReference>
<keyword evidence="6" id="KW-0479">Metal-binding</keyword>
<evidence type="ECO:0000259" key="8">
    <source>
        <dbReference type="PROSITE" id="PS50280"/>
    </source>
</evidence>
<keyword evidence="2" id="KW-0158">Chromosome</keyword>
<evidence type="ECO:0000256" key="3">
    <source>
        <dbReference type="ARBA" id="ARBA00022603"/>
    </source>
</evidence>
<evidence type="ECO:0000313" key="12">
    <source>
        <dbReference type="RefSeq" id="XP_024939261.1"/>
    </source>
</evidence>
<feature type="domain" description="SET" evidence="8">
    <location>
        <begin position="99"/>
        <end position="223"/>
    </location>
</feature>
<organism evidence="11 12">
    <name type="scientific">Cephus cinctus</name>
    <name type="common">Wheat stem sawfly</name>
    <dbReference type="NCBI Taxonomy" id="211228"/>
    <lineage>
        <taxon>Eukaryota</taxon>
        <taxon>Metazoa</taxon>
        <taxon>Ecdysozoa</taxon>
        <taxon>Arthropoda</taxon>
        <taxon>Hexapoda</taxon>
        <taxon>Insecta</taxon>
        <taxon>Pterygota</taxon>
        <taxon>Neoptera</taxon>
        <taxon>Endopterygota</taxon>
        <taxon>Hymenoptera</taxon>
        <taxon>Cephoidea</taxon>
        <taxon>Cephidae</taxon>
        <taxon>Cephus</taxon>
    </lineage>
</organism>
<dbReference type="GO" id="GO:0008270">
    <property type="term" value="F:zinc ion binding"/>
    <property type="evidence" value="ECO:0007669"/>
    <property type="project" value="InterPro"/>
</dbReference>
<keyword evidence="4" id="KW-0808">Transferase</keyword>
<dbReference type="InterPro" id="IPR003616">
    <property type="entry name" value="Post-SET_dom"/>
</dbReference>
<dbReference type="GO" id="GO:0032259">
    <property type="term" value="P:methylation"/>
    <property type="evidence" value="ECO:0007669"/>
    <property type="project" value="UniProtKB-KW"/>
</dbReference>
<comment type="subcellular location">
    <subcellularLocation>
        <location evidence="1">Chromosome</location>
    </subcellularLocation>
</comment>
<dbReference type="InterPro" id="IPR001214">
    <property type="entry name" value="SET_dom"/>
</dbReference>
<evidence type="ECO:0000256" key="1">
    <source>
        <dbReference type="ARBA" id="ARBA00004286"/>
    </source>
</evidence>
<dbReference type="SUPFAM" id="SSF82199">
    <property type="entry name" value="SET domain"/>
    <property type="match status" value="1"/>
</dbReference>
<dbReference type="GO" id="GO:0008757">
    <property type="term" value="F:S-adenosylmethionine-dependent methyltransferase activity"/>
    <property type="evidence" value="ECO:0007669"/>
    <property type="project" value="UniProtKB-ARBA"/>
</dbReference>
<dbReference type="GO" id="GO:0005634">
    <property type="term" value="C:nucleus"/>
    <property type="evidence" value="ECO:0007669"/>
    <property type="project" value="InterPro"/>
</dbReference>
<sequence length="254" mass="28071">MEAVTREDEYEHVTLDVMYITSNIPGPGVNLDDFESEFSHGCTCKSSCTTSCSCTRGFLNYTDSRINQDKLSGPVVECNSNCKCDINCGNRLIQHGPLDCLTVRETQSKGLGLVTEKIIRKGQFICEYAGEVIGLEEARRRVEINKRTNSMNYVLVVSEHVSSNTIVTCIDPKYFGNIGRYGNHSCQPNSTLVPVRVEGVIPRLCLFASRDIQANEEVTFDYGGGVENSVQVHSDTPCLCGADNCLSYLPHHPI</sequence>
<keyword evidence="7" id="KW-0862">Zinc</keyword>
<keyword evidence="5" id="KW-0949">S-adenosyl-L-methionine</keyword>
<reference evidence="12" key="1">
    <citation type="submission" date="2025-08" db="UniProtKB">
        <authorList>
            <consortium name="RefSeq"/>
        </authorList>
    </citation>
    <scope>IDENTIFICATION</scope>
</reference>
<dbReference type="InterPro" id="IPR007728">
    <property type="entry name" value="Pre-SET_dom"/>
</dbReference>
<evidence type="ECO:0000313" key="11">
    <source>
        <dbReference type="Proteomes" id="UP000694920"/>
    </source>
</evidence>
<dbReference type="PANTHER" id="PTHR46223">
    <property type="entry name" value="HISTONE-LYSINE N-METHYLTRANSFERASE SUV39H"/>
    <property type="match status" value="1"/>
</dbReference>
<dbReference type="Pfam" id="PF05033">
    <property type="entry name" value="Pre-SET"/>
    <property type="match status" value="1"/>
</dbReference>
<dbReference type="GeneID" id="112494137"/>
<keyword evidence="3" id="KW-0489">Methyltransferase</keyword>
<evidence type="ECO:0000256" key="6">
    <source>
        <dbReference type="ARBA" id="ARBA00022723"/>
    </source>
</evidence>
<dbReference type="GO" id="GO:0008170">
    <property type="term" value="F:N-methyltransferase activity"/>
    <property type="evidence" value="ECO:0007669"/>
    <property type="project" value="UniProtKB-ARBA"/>
</dbReference>
<dbReference type="PANTHER" id="PTHR46223:SF3">
    <property type="entry name" value="HISTONE-LYSINE N-METHYLTRANSFERASE SET-23"/>
    <property type="match status" value="1"/>
</dbReference>
<dbReference type="PROSITE" id="PS50867">
    <property type="entry name" value="PRE_SET"/>
    <property type="match status" value="1"/>
</dbReference>
<evidence type="ECO:0000256" key="2">
    <source>
        <dbReference type="ARBA" id="ARBA00022454"/>
    </source>
</evidence>
<dbReference type="SMART" id="SM00468">
    <property type="entry name" value="PreSET"/>
    <property type="match status" value="1"/>
</dbReference>
<dbReference type="PROSITE" id="PS50280">
    <property type="entry name" value="SET"/>
    <property type="match status" value="1"/>
</dbReference>
<dbReference type="Proteomes" id="UP000694920">
    <property type="component" value="Unplaced"/>
</dbReference>
<dbReference type="Gene3D" id="2.170.270.10">
    <property type="entry name" value="SET domain"/>
    <property type="match status" value="1"/>
</dbReference>
<dbReference type="AlphaFoldDB" id="A0AAJ7VZX2"/>
<dbReference type="CDD" id="cd10544">
    <property type="entry name" value="SET_SETMAR"/>
    <property type="match status" value="1"/>
</dbReference>
<keyword evidence="11" id="KW-1185">Reference proteome</keyword>
<dbReference type="KEGG" id="ccin:112494137"/>
<dbReference type="GO" id="GO:0042054">
    <property type="term" value="F:histone methyltransferase activity"/>
    <property type="evidence" value="ECO:0007669"/>
    <property type="project" value="InterPro"/>
</dbReference>
<name>A0AAJ7VZX2_CEPCN</name>
<feature type="domain" description="Post-SET" evidence="10">
    <location>
        <begin position="234"/>
        <end position="250"/>
    </location>
</feature>
<feature type="domain" description="Pre-SET" evidence="9">
    <location>
        <begin position="40"/>
        <end position="96"/>
    </location>
</feature>
<dbReference type="InterPro" id="IPR046341">
    <property type="entry name" value="SET_dom_sf"/>
</dbReference>
<proteinExistence type="predicted"/>
<evidence type="ECO:0000256" key="7">
    <source>
        <dbReference type="ARBA" id="ARBA00022833"/>
    </source>
</evidence>
<dbReference type="PROSITE" id="PS50868">
    <property type="entry name" value="POST_SET"/>
    <property type="match status" value="1"/>
</dbReference>
<gene>
    <name evidence="12" type="primary">LOC112494137</name>
</gene>
<evidence type="ECO:0000256" key="5">
    <source>
        <dbReference type="ARBA" id="ARBA00022691"/>
    </source>
</evidence>
<dbReference type="InterPro" id="IPR050973">
    <property type="entry name" value="H3K9_Histone-Lys_N-MTase"/>
</dbReference>
<dbReference type="RefSeq" id="XP_024939261.1">
    <property type="nucleotide sequence ID" value="XM_025083493.1"/>
</dbReference>
<evidence type="ECO:0000259" key="10">
    <source>
        <dbReference type="PROSITE" id="PS50868"/>
    </source>
</evidence>
<protein>
    <submittedName>
        <fullName evidence="12">Histone-lysine N-methyltransferase SETMAR</fullName>
    </submittedName>
</protein>
<evidence type="ECO:0000259" key="9">
    <source>
        <dbReference type="PROSITE" id="PS50867"/>
    </source>
</evidence>
<evidence type="ECO:0000256" key="4">
    <source>
        <dbReference type="ARBA" id="ARBA00022679"/>
    </source>
</evidence>
<accession>A0AAJ7VZX2</accession>